<evidence type="ECO:0000313" key="9">
    <source>
        <dbReference type="Proteomes" id="UP000221734"/>
    </source>
</evidence>
<evidence type="ECO:0000256" key="5">
    <source>
        <dbReference type="ARBA" id="ARBA00022679"/>
    </source>
</evidence>
<dbReference type="EC" id="2.1.2.5" evidence="3"/>
<dbReference type="SMART" id="SM01221">
    <property type="entry name" value="FTCD"/>
    <property type="match status" value="1"/>
</dbReference>
<evidence type="ECO:0000313" key="8">
    <source>
        <dbReference type="EMBL" id="SOH04584.1"/>
    </source>
</evidence>
<evidence type="ECO:0000256" key="7">
    <source>
        <dbReference type="ARBA" id="ARBA00022954"/>
    </source>
</evidence>
<evidence type="ECO:0000256" key="1">
    <source>
        <dbReference type="ARBA" id="ARBA00004496"/>
    </source>
</evidence>
<keyword evidence="7" id="KW-0290">Folate-binding</keyword>
<dbReference type="GO" id="GO:0019557">
    <property type="term" value="P:L-histidine catabolic process to glutamate and formate"/>
    <property type="evidence" value="ECO:0007669"/>
    <property type="project" value="UniProtKB-UniPathway"/>
</dbReference>
<dbReference type="Gene3D" id="3.30.70.670">
    <property type="entry name" value="Formiminotransferase, C-terminal subdomain"/>
    <property type="match status" value="1"/>
</dbReference>
<dbReference type="PANTHER" id="PTHR12234">
    <property type="entry name" value="FORMIMINOTRANSFERASE-CYCLODEAMINASE"/>
    <property type="match status" value="1"/>
</dbReference>
<accession>A0A2C9CFR0</accession>
<sequence>MNKIIECVPNFSEGKDPRKVAKIADAVQRVKGVKLLNVESDPDYNRTVITFAGEPEAVRDAAFSAIETAANVIDMTLQKGEHPRIGATDVCPFVPVANITMSECVKIAHLLGKDVGERIGIPVYLYAEAANVPRRYLLPDIRKGEYEGLSKKMNDAEWRPDYGPSVFNDRVKKTGATVIGAREFLIAYNVNLDTDDISVANTISGMIRSSGRMKLNEKGEKERVAGTLKFVQAMGVDLKEYKITQVSTNILNYKVTPPHVVFEEIKKLANVYGVNVRGSEVIGLIPKGAIIEAGRFYSSEENEQNLVNVAVEKLGLSQLNKFVPDKKVVEYMLGLN</sequence>
<dbReference type="InterPro" id="IPR013802">
    <property type="entry name" value="Formiminotransferase_C"/>
</dbReference>
<keyword evidence="4" id="KW-0963">Cytoplasm</keyword>
<dbReference type="AlphaFoldDB" id="A0A2C9CFR0"/>
<evidence type="ECO:0000256" key="3">
    <source>
        <dbReference type="ARBA" id="ARBA00012252"/>
    </source>
</evidence>
<keyword evidence="6" id="KW-0369">Histidine metabolism</keyword>
<dbReference type="SMR" id="A0A2C9CFR0"/>
<dbReference type="Pfam" id="PF07837">
    <property type="entry name" value="FTCD_N"/>
    <property type="match status" value="1"/>
</dbReference>
<dbReference type="GO" id="GO:0005737">
    <property type="term" value="C:cytoplasm"/>
    <property type="evidence" value="ECO:0007669"/>
    <property type="project" value="UniProtKB-SubCell"/>
</dbReference>
<dbReference type="GO" id="GO:0030409">
    <property type="term" value="F:glutamate formimidoyltransferase activity"/>
    <property type="evidence" value="ECO:0007669"/>
    <property type="project" value="UniProtKB-EC"/>
</dbReference>
<protein>
    <recommendedName>
        <fullName evidence="3">glutamate formimidoyltransferase</fullName>
        <ecNumber evidence="3">2.1.2.5</ecNumber>
    </recommendedName>
</protein>
<dbReference type="SMART" id="SM01222">
    <property type="entry name" value="FTCD_N"/>
    <property type="match status" value="1"/>
</dbReference>
<proteinExistence type="predicted"/>
<dbReference type="NCBIfam" id="TIGR02024">
    <property type="entry name" value="FtcD"/>
    <property type="match status" value="1"/>
</dbReference>
<dbReference type="GO" id="GO:0005542">
    <property type="term" value="F:folic acid binding"/>
    <property type="evidence" value="ECO:0007669"/>
    <property type="project" value="UniProtKB-KW"/>
</dbReference>
<name>A0A2C9CFR0_KUEST</name>
<dbReference type="InterPro" id="IPR004227">
    <property type="entry name" value="Formiminotransferase_cat"/>
</dbReference>
<dbReference type="InterPro" id="IPR022384">
    <property type="entry name" value="FormiminoTrfase_cat_dom_sf"/>
</dbReference>
<dbReference type="EMBL" id="LT934425">
    <property type="protein sequence ID" value="SOH04584.1"/>
    <property type="molecule type" value="Genomic_DNA"/>
</dbReference>
<dbReference type="KEGG" id="kst:KSMBR1_2087"/>
<dbReference type="Proteomes" id="UP000221734">
    <property type="component" value="Chromosome Kuenenia_stuttgartiensis_MBR1"/>
</dbReference>
<dbReference type="InterPro" id="IPR051623">
    <property type="entry name" value="FTCD"/>
</dbReference>
<evidence type="ECO:0000256" key="4">
    <source>
        <dbReference type="ARBA" id="ARBA00022490"/>
    </source>
</evidence>
<keyword evidence="5 8" id="KW-0808">Transferase</keyword>
<dbReference type="Gene3D" id="3.30.990.10">
    <property type="entry name" value="Formiminotransferase, N-terminal subdomain"/>
    <property type="match status" value="1"/>
</dbReference>
<dbReference type="UniPathway" id="UPA00379">
    <property type="reaction ID" value="UER00555"/>
</dbReference>
<comment type="subcellular location">
    <subcellularLocation>
        <location evidence="1">Cytoplasm</location>
    </subcellularLocation>
</comment>
<comment type="pathway">
    <text evidence="2">Amino-acid degradation; L-histidine degradation into L-glutamate; L-glutamate from N-formimidoyl-L-glutamate (transferase route): step 1/1.</text>
</comment>
<dbReference type="OrthoDB" id="9773217at2"/>
<dbReference type="InterPro" id="IPR037064">
    <property type="entry name" value="Formiminotransferase_N_sf"/>
</dbReference>
<dbReference type="GO" id="GO:0019556">
    <property type="term" value="P:L-histidine catabolic process to glutamate and formamide"/>
    <property type="evidence" value="ECO:0007669"/>
    <property type="project" value="UniProtKB-UniPathway"/>
</dbReference>
<dbReference type="SUPFAM" id="SSF55116">
    <property type="entry name" value="Formiminotransferase domain of formiminotransferase-cyclodeaminase"/>
    <property type="match status" value="2"/>
</dbReference>
<evidence type="ECO:0000256" key="6">
    <source>
        <dbReference type="ARBA" id="ARBA00022808"/>
    </source>
</evidence>
<dbReference type="PANTHER" id="PTHR12234:SF8">
    <property type="entry name" value="FORMIMINOTRANSFERASE-CYCLODEAMINASE"/>
    <property type="match status" value="1"/>
</dbReference>
<dbReference type="InterPro" id="IPR012886">
    <property type="entry name" value="Formiminotransferase_N"/>
</dbReference>
<dbReference type="Pfam" id="PF02971">
    <property type="entry name" value="FTCD"/>
    <property type="match status" value="1"/>
</dbReference>
<keyword evidence="9" id="KW-1185">Reference proteome</keyword>
<organism evidence="8 9">
    <name type="scientific">Kuenenia stuttgartiensis</name>
    <dbReference type="NCBI Taxonomy" id="174633"/>
    <lineage>
        <taxon>Bacteria</taxon>
        <taxon>Pseudomonadati</taxon>
        <taxon>Planctomycetota</taxon>
        <taxon>Candidatus Brocadiia</taxon>
        <taxon>Candidatus Brocadiales</taxon>
        <taxon>Candidatus Brocadiaceae</taxon>
        <taxon>Candidatus Kuenenia</taxon>
    </lineage>
</organism>
<gene>
    <name evidence="8" type="primary">ftcD</name>
    <name evidence="8" type="ORF">KSMBR1_2087</name>
</gene>
<dbReference type="InterPro" id="IPR037070">
    <property type="entry name" value="Formiminotransferase_C_sf"/>
</dbReference>
<evidence type="ECO:0000256" key="2">
    <source>
        <dbReference type="ARBA" id="ARBA00005082"/>
    </source>
</evidence>
<reference evidence="9" key="1">
    <citation type="submission" date="2017-10" db="EMBL/GenBank/DDBJ databases">
        <authorList>
            <person name="Frank J."/>
        </authorList>
    </citation>
    <scope>NUCLEOTIDE SEQUENCE [LARGE SCALE GENOMIC DNA]</scope>
</reference>
<dbReference type="RefSeq" id="WP_099325285.1">
    <property type="nucleotide sequence ID" value="NZ_LT934425.1"/>
</dbReference>